<evidence type="ECO:0000256" key="3">
    <source>
        <dbReference type="ARBA" id="ARBA00023163"/>
    </source>
</evidence>
<dbReference type="RefSeq" id="WP_126159473.1">
    <property type="nucleotide sequence ID" value="NZ_RQXW01000016.1"/>
</dbReference>
<gene>
    <name evidence="5" type="ORF">EH243_14965</name>
</gene>
<dbReference type="AlphaFoldDB" id="A0A430KMZ8"/>
<dbReference type="SUPFAM" id="SSF46785">
    <property type="entry name" value="Winged helix' DNA-binding domain"/>
    <property type="match status" value="1"/>
</dbReference>
<reference evidence="5 6" key="1">
    <citation type="submission" date="2018-11" db="EMBL/GenBank/DDBJ databases">
        <title>The draft genome sequence of Amphritea opalescens ANRC-JH13T.</title>
        <authorList>
            <person name="Fang Z."/>
            <person name="Zhang Y."/>
            <person name="Han X."/>
        </authorList>
    </citation>
    <scope>NUCLEOTIDE SEQUENCE [LARGE SCALE GENOMIC DNA]</scope>
    <source>
        <strain evidence="5 6">ANRC-JH13</strain>
    </source>
</reference>
<evidence type="ECO:0000313" key="5">
    <source>
        <dbReference type="EMBL" id="RTE64826.1"/>
    </source>
</evidence>
<accession>A0A430KMZ8</accession>
<organism evidence="5 6">
    <name type="scientific">Amphritea opalescens</name>
    <dbReference type="NCBI Taxonomy" id="2490544"/>
    <lineage>
        <taxon>Bacteria</taxon>
        <taxon>Pseudomonadati</taxon>
        <taxon>Pseudomonadota</taxon>
        <taxon>Gammaproteobacteria</taxon>
        <taxon>Oceanospirillales</taxon>
        <taxon>Oceanospirillaceae</taxon>
        <taxon>Amphritea</taxon>
    </lineage>
</organism>
<proteinExistence type="predicted"/>
<dbReference type="EMBL" id="RQXW01000016">
    <property type="protein sequence ID" value="RTE64826.1"/>
    <property type="molecule type" value="Genomic_DNA"/>
</dbReference>
<keyword evidence="3" id="KW-0804">Transcription</keyword>
<dbReference type="InterPro" id="IPR036388">
    <property type="entry name" value="WH-like_DNA-bd_sf"/>
</dbReference>
<evidence type="ECO:0000259" key="4">
    <source>
        <dbReference type="PROSITE" id="PS50995"/>
    </source>
</evidence>
<sequence length="159" mass="18057">MTTHSKKLEKYNPASESFDIKEFPFYWVARVNALYSREMEKTLKPMGMDIARWRVAAILQFNGPSSISELALHAIGKLPTITKIVYRMRDAGLVEVNASESDGRVAIVTLTEEGHKQVDMVLDMTTKKVFSRAFKGFSEPQIKKTNELLKRLFVNLSAD</sequence>
<evidence type="ECO:0000256" key="1">
    <source>
        <dbReference type="ARBA" id="ARBA00023015"/>
    </source>
</evidence>
<evidence type="ECO:0000313" key="6">
    <source>
        <dbReference type="Proteomes" id="UP000283087"/>
    </source>
</evidence>
<keyword evidence="1" id="KW-0805">Transcription regulation</keyword>
<dbReference type="GO" id="GO:0003700">
    <property type="term" value="F:DNA-binding transcription factor activity"/>
    <property type="evidence" value="ECO:0007669"/>
    <property type="project" value="InterPro"/>
</dbReference>
<dbReference type="Gene3D" id="1.10.10.10">
    <property type="entry name" value="Winged helix-like DNA-binding domain superfamily/Winged helix DNA-binding domain"/>
    <property type="match status" value="1"/>
</dbReference>
<evidence type="ECO:0000256" key="2">
    <source>
        <dbReference type="ARBA" id="ARBA00023125"/>
    </source>
</evidence>
<dbReference type="Proteomes" id="UP000283087">
    <property type="component" value="Unassembled WGS sequence"/>
</dbReference>
<comment type="caution">
    <text evidence="5">The sequence shown here is derived from an EMBL/GenBank/DDBJ whole genome shotgun (WGS) entry which is preliminary data.</text>
</comment>
<dbReference type="InterPro" id="IPR036390">
    <property type="entry name" value="WH_DNA-bd_sf"/>
</dbReference>
<dbReference type="PANTHER" id="PTHR42756:SF1">
    <property type="entry name" value="TRANSCRIPTIONAL REPRESSOR OF EMRAB OPERON"/>
    <property type="match status" value="1"/>
</dbReference>
<dbReference type="InterPro" id="IPR000835">
    <property type="entry name" value="HTH_MarR-typ"/>
</dbReference>
<dbReference type="PROSITE" id="PS50995">
    <property type="entry name" value="HTH_MARR_2"/>
    <property type="match status" value="1"/>
</dbReference>
<dbReference type="OrthoDB" id="8684664at2"/>
<dbReference type="SMART" id="SM00347">
    <property type="entry name" value="HTH_MARR"/>
    <property type="match status" value="1"/>
</dbReference>
<dbReference type="PANTHER" id="PTHR42756">
    <property type="entry name" value="TRANSCRIPTIONAL REGULATOR, MARR"/>
    <property type="match status" value="1"/>
</dbReference>
<keyword evidence="6" id="KW-1185">Reference proteome</keyword>
<dbReference type="GO" id="GO:0003677">
    <property type="term" value="F:DNA binding"/>
    <property type="evidence" value="ECO:0007669"/>
    <property type="project" value="UniProtKB-KW"/>
</dbReference>
<protein>
    <submittedName>
        <fullName evidence="5">MarR family transcriptional regulator</fullName>
    </submittedName>
</protein>
<feature type="domain" description="HTH marR-type" evidence="4">
    <location>
        <begin position="1"/>
        <end position="154"/>
    </location>
</feature>
<keyword evidence="2" id="KW-0238">DNA-binding</keyword>
<name>A0A430KMZ8_9GAMM</name>